<feature type="domain" description="Putative Se/S carrier protein-like" evidence="1">
    <location>
        <begin position="8"/>
        <end position="75"/>
    </location>
</feature>
<evidence type="ECO:0000259" key="1">
    <source>
        <dbReference type="Pfam" id="PF11823"/>
    </source>
</evidence>
<evidence type="ECO:0000313" key="2">
    <source>
        <dbReference type="EMBL" id="GBU03950.1"/>
    </source>
</evidence>
<reference evidence="2 5" key="1">
    <citation type="journal article" date="2018" name="Int. J. Syst. Evol. Microbiol.">
        <title>Draft Genome Sequence of Faecalimonas umbilicata JCM 30896T, an Acetate-Producing Bacterium Isolated from Human Feces.</title>
        <authorList>
            <person name="Sakamoto M."/>
            <person name="Ikeyama N."/>
            <person name="Yuki M."/>
            <person name="Ohkuma M."/>
        </authorList>
    </citation>
    <scope>NUCLEOTIDE SEQUENCE [LARGE SCALE GENOMIC DNA]</scope>
    <source>
        <strain evidence="2 5">EGH7</strain>
    </source>
</reference>
<evidence type="ECO:0000313" key="4">
    <source>
        <dbReference type="Proteomes" id="UP000294613"/>
    </source>
</evidence>
<protein>
    <submittedName>
        <fullName evidence="3">Uncharacterized protein DUF3343</fullName>
    </submittedName>
</protein>
<keyword evidence="5" id="KW-1185">Reference proteome</keyword>
<gene>
    <name evidence="3" type="ORF">EDD74_12329</name>
    <name evidence="2" type="ORF">FAEUMB_04910</name>
</gene>
<organism evidence="3 4">
    <name type="scientific">Faecalimonas umbilicata</name>
    <dbReference type="NCBI Taxonomy" id="1912855"/>
    <lineage>
        <taxon>Bacteria</taxon>
        <taxon>Bacillati</taxon>
        <taxon>Bacillota</taxon>
        <taxon>Clostridia</taxon>
        <taxon>Lachnospirales</taxon>
        <taxon>Lachnospiraceae</taxon>
        <taxon>Faecalimonas</taxon>
    </lineage>
</organism>
<dbReference type="Pfam" id="PF11823">
    <property type="entry name" value="Se_S_carrier"/>
    <property type="match status" value="1"/>
</dbReference>
<reference evidence="3 4" key="2">
    <citation type="submission" date="2019-03" db="EMBL/GenBank/DDBJ databases">
        <title>Genomic Encyclopedia of Type Strains, Phase IV (KMG-IV): sequencing the most valuable type-strain genomes for metagenomic binning, comparative biology and taxonomic classification.</title>
        <authorList>
            <person name="Goeker M."/>
        </authorList>
    </citation>
    <scope>NUCLEOTIDE SEQUENCE [LARGE SCALE GENOMIC DNA]</scope>
    <source>
        <strain evidence="3 4">DSM 103426</strain>
    </source>
</reference>
<name>A0A4R3JJH1_9FIRM</name>
<evidence type="ECO:0000313" key="5">
    <source>
        <dbReference type="Proteomes" id="UP000702954"/>
    </source>
</evidence>
<dbReference type="AlphaFoldDB" id="A0A4R3JJH1"/>
<dbReference type="RefSeq" id="WP_008977012.1">
    <property type="nucleotide sequence ID" value="NZ_AP031411.1"/>
</dbReference>
<dbReference type="GeneID" id="97508075"/>
<dbReference type="Proteomes" id="UP000702954">
    <property type="component" value="Unassembled WGS sequence"/>
</dbReference>
<proteinExistence type="predicted"/>
<dbReference type="EMBL" id="BHEO01000002">
    <property type="protein sequence ID" value="GBU03950.1"/>
    <property type="molecule type" value="Genomic_DNA"/>
</dbReference>
<accession>A0A4R3JJH1</accession>
<evidence type="ECO:0000313" key="3">
    <source>
        <dbReference type="EMBL" id="TCS65463.1"/>
    </source>
</evidence>
<dbReference type="InterPro" id="IPR021778">
    <property type="entry name" value="Se/S_carrier-like"/>
</dbReference>
<sequence>MRKKELKLVITFHTTADAMAMEKACKEHGAAGRLIPVPRTISAGCGLSWCADLTEREALKSVMEKVGLQEEEMHECMV</sequence>
<dbReference type="Proteomes" id="UP000294613">
    <property type="component" value="Unassembled WGS sequence"/>
</dbReference>
<dbReference type="EMBL" id="SLZV01000023">
    <property type="protein sequence ID" value="TCS65463.1"/>
    <property type="molecule type" value="Genomic_DNA"/>
</dbReference>
<comment type="caution">
    <text evidence="3">The sequence shown here is derived from an EMBL/GenBank/DDBJ whole genome shotgun (WGS) entry which is preliminary data.</text>
</comment>